<dbReference type="Proteomes" id="UP001163846">
    <property type="component" value="Unassembled WGS sequence"/>
</dbReference>
<comment type="caution">
    <text evidence="1">The sequence shown here is derived from an EMBL/GenBank/DDBJ whole genome shotgun (WGS) entry which is preliminary data.</text>
</comment>
<sequence length="177" mass="20488">MQKSFGQQGFFDRHMRDRSTTIPMPRLALAIFPRRRRRATGLLQTWFIGIGRGSVQMSICNVWTVAASVHVRFGQEYRRVRSITHSGMKNSSQPNPRTPFFFRHRKSQISPSSHPRCCLRLSIARSIRIFSQQTDLRVPNNSPQLGSSEWIRIMVKDLRRSIRETGCLGARTRTDSE</sequence>
<reference evidence="1" key="1">
    <citation type="submission" date="2022-08" db="EMBL/GenBank/DDBJ databases">
        <authorList>
            <consortium name="DOE Joint Genome Institute"/>
            <person name="Min B."/>
            <person name="Riley R."/>
            <person name="Sierra-Patev S."/>
            <person name="Naranjo-Ortiz M."/>
            <person name="Looney B."/>
            <person name="Konkel Z."/>
            <person name="Slot J.C."/>
            <person name="Sakamoto Y."/>
            <person name="Steenwyk J.L."/>
            <person name="Rokas A."/>
            <person name="Carro J."/>
            <person name="Camarero S."/>
            <person name="Ferreira P."/>
            <person name="Molpeceres G."/>
            <person name="Ruiz-Duenas F.J."/>
            <person name="Serrano A."/>
            <person name="Henrissat B."/>
            <person name="Drula E."/>
            <person name="Hughes K.W."/>
            <person name="Mata J.L."/>
            <person name="Ishikawa N.K."/>
            <person name="Vargas-Isla R."/>
            <person name="Ushijima S."/>
            <person name="Smith C.A."/>
            <person name="Ahrendt S."/>
            <person name="Andreopoulos W."/>
            <person name="He G."/>
            <person name="Labutti K."/>
            <person name="Lipzen A."/>
            <person name="Ng V."/>
            <person name="Sandor L."/>
            <person name="Barry K."/>
            <person name="Martinez A.T."/>
            <person name="Xiao Y."/>
            <person name="Gibbons J.G."/>
            <person name="Terashima K."/>
            <person name="Hibbett D.S."/>
            <person name="Grigoriev I.V."/>
        </authorList>
    </citation>
    <scope>NUCLEOTIDE SEQUENCE</scope>
    <source>
        <strain evidence="1">TFB9207</strain>
    </source>
</reference>
<accession>A0AA38PAN5</accession>
<gene>
    <name evidence="1" type="ORF">F5878DRAFT_139894</name>
</gene>
<dbReference type="AlphaFoldDB" id="A0AA38PAN5"/>
<name>A0AA38PAN5_9AGAR</name>
<proteinExistence type="predicted"/>
<organism evidence="1 2">
    <name type="scientific">Lentinula raphanica</name>
    <dbReference type="NCBI Taxonomy" id="153919"/>
    <lineage>
        <taxon>Eukaryota</taxon>
        <taxon>Fungi</taxon>
        <taxon>Dikarya</taxon>
        <taxon>Basidiomycota</taxon>
        <taxon>Agaricomycotina</taxon>
        <taxon>Agaricomycetes</taxon>
        <taxon>Agaricomycetidae</taxon>
        <taxon>Agaricales</taxon>
        <taxon>Marasmiineae</taxon>
        <taxon>Omphalotaceae</taxon>
        <taxon>Lentinula</taxon>
    </lineage>
</organism>
<keyword evidence="2" id="KW-1185">Reference proteome</keyword>
<evidence type="ECO:0000313" key="2">
    <source>
        <dbReference type="Proteomes" id="UP001163846"/>
    </source>
</evidence>
<dbReference type="EMBL" id="MU806146">
    <property type="protein sequence ID" value="KAJ3839121.1"/>
    <property type="molecule type" value="Genomic_DNA"/>
</dbReference>
<evidence type="ECO:0000313" key="1">
    <source>
        <dbReference type="EMBL" id="KAJ3839121.1"/>
    </source>
</evidence>
<protein>
    <submittedName>
        <fullName evidence="1">Uncharacterized protein</fullName>
    </submittedName>
</protein>